<dbReference type="PANTHER" id="PTHR12332:SF1">
    <property type="entry name" value="KEREN-RELATED"/>
    <property type="match status" value="1"/>
</dbReference>
<dbReference type="OrthoDB" id="9993217at2759"/>
<gene>
    <name evidence="7" type="primary">LOC109473622</name>
</gene>
<feature type="chain" id="PRO_5027893089" evidence="4">
    <location>
        <begin position="25"/>
        <end position="172"/>
    </location>
</feature>
<dbReference type="GeneID" id="109473622"/>
<feature type="disulfide bond" evidence="1">
    <location>
        <begin position="90"/>
        <end position="99"/>
    </location>
</feature>
<reference evidence="7" key="1">
    <citation type="submission" date="2025-08" db="UniProtKB">
        <authorList>
            <consortium name="RefSeq"/>
        </authorList>
    </citation>
    <scope>IDENTIFICATION</scope>
    <source>
        <tissue evidence="7">Gonad</tissue>
    </source>
</reference>
<dbReference type="GO" id="GO:0048018">
    <property type="term" value="F:receptor ligand activity"/>
    <property type="evidence" value="ECO:0007669"/>
    <property type="project" value="InterPro"/>
</dbReference>
<name>A0A6P4YXV5_BRABE</name>
<dbReference type="Pfam" id="PF00008">
    <property type="entry name" value="EGF"/>
    <property type="match status" value="1"/>
</dbReference>
<evidence type="ECO:0000313" key="7">
    <source>
        <dbReference type="RefSeq" id="XP_019629108.1"/>
    </source>
</evidence>
<keyword evidence="4" id="KW-0732">Signal</keyword>
<dbReference type="InterPro" id="IPR043403">
    <property type="entry name" value="Gurken/Spitz"/>
</dbReference>
<feature type="domain" description="EGF-like" evidence="5">
    <location>
        <begin position="56"/>
        <end position="100"/>
    </location>
</feature>
<feature type="signal peptide" evidence="4">
    <location>
        <begin position="1"/>
        <end position="24"/>
    </location>
</feature>
<evidence type="ECO:0000256" key="1">
    <source>
        <dbReference type="PROSITE-ProRule" id="PRU00076"/>
    </source>
</evidence>
<dbReference type="KEGG" id="bbel:109473622"/>
<keyword evidence="3" id="KW-0472">Membrane</keyword>
<protein>
    <submittedName>
        <fullName evidence="7">Tomoregulin-2-like isoform X1</fullName>
    </submittedName>
</protein>
<dbReference type="InterPro" id="IPR000742">
    <property type="entry name" value="EGF"/>
</dbReference>
<keyword evidence="3" id="KW-0812">Transmembrane</keyword>
<accession>A0A6P4YXV5</accession>
<feature type="transmembrane region" description="Helical" evidence="3">
    <location>
        <begin position="119"/>
        <end position="144"/>
    </location>
</feature>
<dbReference type="GO" id="GO:0005154">
    <property type="term" value="F:epidermal growth factor receptor binding"/>
    <property type="evidence" value="ECO:0007669"/>
    <property type="project" value="InterPro"/>
</dbReference>
<dbReference type="Gene3D" id="2.10.25.10">
    <property type="entry name" value="Laminin"/>
    <property type="match status" value="1"/>
</dbReference>
<keyword evidence="3" id="KW-1133">Transmembrane helix</keyword>
<evidence type="ECO:0000259" key="5">
    <source>
        <dbReference type="PROSITE" id="PS50026"/>
    </source>
</evidence>
<comment type="caution">
    <text evidence="1">Lacks conserved residue(s) required for the propagation of feature annotation.</text>
</comment>
<sequence>MRLQSVWNVLLAVGYWCLIHVAKAQIQTEEEELESSTEPSSLGVMTTNMPDDQYSTQVLCPANYDGFCLNGGTCLQVQVGHNQRTPRCQCTHEYVGRRCERYNPVYMDSQGSKPEDKNYVIVGAVCGAVILLALVGIICILVSWKRDRQARRNSTDAEKNRQENGHLTEGDY</sequence>
<dbReference type="PROSITE" id="PS00022">
    <property type="entry name" value="EGF_1"/>
    <property type="match status" value="1"/>
</dbReference>
<keyword evidence="1" id="KW-0245">EGF-like domain</keyword>
<evidence type="ECO:0000256" key="2">
    <source>
        <dbReference type="SAM" id="MobiDB-lite"/>
    </source>
</evidence>
<feature type="compositionally biased region" description="Basic and acidic residues" evidence="2">
    <location>
        <begin position="153"/>
        <end position="172"/>
    </location>
</feature>
<dbReference type="PANTHER" id="PTHR12332">
    <property type="entry name" value="KEREN-RELATED"/>
    <property type="match status" value="1"/>
</dbReference>
<dbReference type="AlphaFoldDB" id="A0A6P4YXV5"/>
<keyword evidence="6" id="KW-1185">Reference proteome</keyword>
<proteinExistence type="predicted"/>
<dbReference type="PROSITE" id="PS50026">
    <property type="entry name" value="EGF_3"/>
    <property type="match status" value="1"/>
</dbReference>
<evidence type="ECO:0000256" key="4">
    <source>
        <dbReference type="SAM" id="SignalP"/>
    </source>
</evidence>
<evidence type="ECO:0000313" key="6">
    <source>
        <dbReference type="Proteomes" id="UP000515135"/>
    </source>
</evidence>
<dbReference type="SUPFAM" id="SSF57196">
    <property type="entry name" value="EGF/Laminin"/>
    <property type="match status" value="1"/>
</dbReference>
<dbReference type="GO" id="GO:0007173">
    <property type="term" value="P:epidermal growth factor receptor signaling pathway"/>
    <property type="evidence" value="ECO:0007669"/>
    <property type="project" value="InterPro"/>
</dbReference>
<evidence type="ECO:0000256" key="3">
    <source>
        <dbReference type="SAM" id="Phobius"/>
    </source>
</evidence>
<feature type="region of interest" description="Disordered" evidence="2">
    <location>
        <begin position="151"/>
        <end position="172"/>
    </location>
</feature>
<keyword evidence="1" id="KW-1015">Disulfide bond</keyword>
<organism evidence="6 7">
    <name type="scientific">Branchiostoma belcheri</name>
    <name type="common">Amphioxus</name>
    <dbReference type="NCBI Taxonomy" id="7741"/>
    <lineage>
        <taxon>Eukaryota</taxon>
        <taxon>Metazoa</taxon>
        <taxon>Chordata</taxon>
        <taxon>Cephalochordata</taxon>
        <taxon>Leptocardii</taxon>
        <taxon>Amphioxiformes</taxon>
        <taxon>Branchiostomatidae</taxon>
        <taxon>Branchiostoma</taxon>
    </lineage>
</organism>
<dbReference type="Proteomes" id="UP000515135">
    <property type="component" value="Unplaced"/>
</dbReference>
<dbReference type="RefSeq" id="XP_019629108.1">
    <property type="nucleotide sequence ID" value="XM_019773549.1"/>
</dbReference>